<keyword evidence="2" id="KW-1003">Cell membrane</keyword>
<dbReference type="Pfam" id="PF02687">
    <property type="entry name" value="FtsX"/>
    <property type="match status" value="1"/>
</dbReference>
<evidence type="ECO:0000256" key="4">
    <source>
        <dbReference type="ARBA" id="ARBA00022989"/>
    </source>
</evidence>
<keyword evidence="3 7" id="KW-0812">Transmembrane</keyword>
<evidence type="ECO:0000256" key="7">
    <source>
        <dbReference type="SAM" id="Phobius"/>
    </source>
</evidence>
<feature type="transmembrane region" description="Helical" evidence="7">
    <location>
        <begin position="244"/>
        <end position="264"/>
    </location>
</feature>
<dbReference type="PANTHER" id="PTHR30572:SF4">
    <property type="entry name" value="ABC TRANSPORTER PERMEASE YTRF"/>
    <property type="match status" value="1"/>
</dbReference>
<dbReference type="Proteomes" id="UP001248709">
    <property type="component" value="Unassembled WGS sequence"/>
</dbReference>
<evidence type="ECO:0000256" key="3">
    <source>
        <dbReference type="ARBA" id="ARBA00022692"/>
    </source>
</evidence>
<evidence type="ECO:0000256" key="2">
    <source>
        <dbReference type="ARBA" id="ARBA00022475"/>
    </source>
</evidence>
<protein>
    <submittedName>
        <fullName evidence="9">ABC transport system permease protein</fullName>
    </submittedName>
</protein>
<evidence type="ECO:0000259" key="8">
    <source>
        <dbReference type="Pfam" id="PF02687"/>
    </source>
</evidence>
<comment type="similarity">
    <text evidence="6">Belongs to the ABC-4 integral membrane protein family.</text>
</comment>
<dbReference type="RefSeq" id="WP_025696961.1">
    <property type="nucleotide sequence ID" value="NZ_JAUSUY010000019.1"/>
</dbReference>
<dbReference type="InterPro" id="IPR003838">
    <property type="entry name" value="ABC3_permease_C"/>
</dbReference>
<comment type="caution">
    <text evidence="9">The sequence shown here is derived from an EMBL/GenBank/DDBJ whole genome shotgun (WGS) entry which is preliminary data.</text>
</comment>
<name>A0ABU3HBQ7_9BACL</name>
<organism evidence="9 10">
    <name type="scientific">Paenibacillus forsythiae</name>
    <dbReference type="NCBI Taxonomy" id="365616"/>
    <lineage>
        <taxon>Bacteria</taxon>
        <taxon>Bacillati</taxon>
        <taxon>Bacillota</taxon>
        <taxon>Bacilli</taxon>
        <taxon>Bacillales</taxon>
        <taxon>Paenibacillaceae</taxon>
        <taxon>Paenibacillus</taxon>
    </lineage>
</organism>
<feature type="transmembrane region" description="Helical" evidence="7">
    <location>
        <begin position="284"/>
        <end position="310"/>
    </location>
</feature>
<evidence type="ECO:0000256" key="6">
    <source>
        <dbReference type="ARBA" id="ARBA00038076"/>
    </source>
</evidence>
<evidence type="ECO:0000313" key="10">
    <source>
        <dbReference type="Proteomes" id="UP001248709"/>
    </source>
</evidence>
<proteinExistence type="inferred from homology"/>
<dbReference type="PANTHER" id="PTHR30572">
    <property type="entry name" value="MEMBRANE COMPONENT OF TRANSPORTER-RELATED"/>
    <property type="match status" value="1"/>
</dbReference>
<evidence type="ECO:0000256" key="1">
    <source>
        <dbReference type="ARBA" id="ARBA00004651"/>
    </source>
</evidence>
<feature type="domain" description="ABC3 transporter permease C-terminal" evidence="8">
    <location>
        <begin position="248"/>
        <end position="359"/>
    </location>
</feature>
<dbReference type="InterPro" id="IPR050250">
    <property type="entry name" value="Macrolide_Exporter_MacB"/>
</dbReference>
<comment type="subcellular location">
    <subcellularLocation>
        <location evidence="1">Cell membrane</location>
        <topology evidence="1">Multi-pass membrane protein</topology>
    </subcellularLocation>
</comment>
<keyword evidence="5 7" id="KW-0472">Membrane</keyword>
<keyword evidence="10" id="KW-1185">Reference proteome</keyword>
<dbReference type="EMBL" id="JAUSUY010000019">
    <property type="protein sequence ID" value="MDT3428259.1"/>
    <property type="molecule type" value="Genomic_DNA"/>
</dbReference>
<accession>A0ABU3HBQ7</accession>
<sequence length="365" mass="41514">MRRILNDIWISKKIFTMLFIGFLLTLLPILIALSTRNYYDEHFYYSINGHYKYYYSITLQNIKKTDFLTLQNIADSSFSSSSVITKDITIMEPEIGPIQVVGLLNNLWKPPLLQGTGIESDEANEIIAGKLISDHVGTMKIMGKEYHVKGIAGKDAGRDLINVFNFKMYVYLNEIPASVKRIFDKQDALELLVRSNQNPKNEMNRFISEVKQHDPEVNASTDNESPKYEAEKNSRQGVKEVLSYPYKLFLMALINCVNVSYLWIYVKRKEISLRKALGASNLALFVYIMSQLSICAGLAAIFTFFVQWLLTGLNLTIVNNTSYFVSLNLGHIIIGFLVTLSIAFLTSLVPLLHILKIEPARALKE</sequence>
<keyword evidence="4 7" id="KW-1133">Transmembrane helix</keyword>
<evidence type="ECO:0000256" key="5">
    <source>
        <dbReference type="ARBA" id="ARBA00023136"/>
    </source>
</evidence>
<gene>
    <name evidence="9" type="ORF">J2Z22_003851</name>
</gene>
<evidence type="ECO:0000313" key="9">
    <source>
        <dbReference type="EMBL" id="MDT3428259.1"/>
    </source>
</evidence>
<feature type="transmembrane region" description="Helical" evidence="7">
    <location>
        <begin position="330"/>
        <end position="355"/>
    </location>
</feature>
<reference evidence="9 10" key="1">
    <citation type="submission" date="2023-07" db="EMBL/GenBank/DDBJ databases">
        <title>Genomic Encyclopedia of Type Strains, Phase IV (KMG-IV): sequencing the most valuable type-strain genomes for metagenomic binning, comparative biology and taxonomic classification.</title>
        <authorList>
            <person name="Goeker M."/>
        </authorList>
    </citation>
    <scope>NUCLEOTIDE SEQUENCE [LARGE SCALE GENOMIC DNA]</scope>
    <source>
        <strain evidence="9 10">T98</strain>
    </source>
</reference>